<dbReference type="InterPro" id="IPR003736">
    <property type="entry name" value="PAAI_dom"/>
</dbReference>
<protein>
    <submittedName>
        <fullName evidence="4">Phenylacetic acid degradation protein</fullName>
    </submittedName>
</protein>
<dbReference type="RefSeq" id="WP_110609016.1">
    <property type="nucleotide sequence ID" value="NZ_PDOD01000002.1"/>
</dbReference>
<dbReference type="PANTHER" id="PTHR21660">
    <property type="entry name" value="THIOESTERASE SUPERFAMILY MEMBER-RELATED"/>
    <property type="match status" value="1"/>
</dbReference>
<dbReference type="InterPro" id="IPR039298">
    <property type="entry name" value="ACOT13"/>
</dbReference>
<evidence type="ECO:0000256" key="2">
    <source>
        <dbReference type="ARBA" id="ARBA00022801"/>
    </source>
</evidence>
<dbReference type="Gene3D" id="3.10.129.10">
    <property type="entry name" value="Hotdog Thioesterase"/>
    <property type="match status" value="1"/>
</dbReference>
<comment type="similarity">
    <text evidence="1">Belongs to the thioesterase PaaI family.</text>
</comment>
<evidence type="ECO:0000256" key="1">
    <source>
        <dbReference type="ARBA" id="ARBA00008324"/>
    </source>
</evidence>
<keyword evidence="5" id="KW-1185">Reference proteome</keyword>
<organism evidence="4 5">
    <name type="scientific">Salipaludibacillus keqinensis</name>
    <dbReference type="NCBI Taxonomy" id="2045207"/>
    <lineage>
        <taxon>Bacteria</taxon>
        <taxon>Bacillati</taxon>
        <taxon>Bacillota</taxon>
        <taxon>Bacilli</taxon>
        <taxon>Bacillales</taxon>
        <taxon>Bacillaceae</taxon>
    </lineage>
</organism>
<gene>
    <name evidence="4" type="ORF">CR194_07220</name>
</gene>
<evidence type="ECO:0000259" key="3">
    <source>
        <dbReference type="Pfam" id="PF03061"/>
    </source>
</evidence>
<proteinExistence type="inferred from homology"/>
<comment type="caution">
    <text evidence="4">The sequence shown here is derived from an EMBL/GenBank/DDBJ whole genome shotgun (WGS) entry which is preliminary data.</text>
</comment>
<keyword evidence="2" id="KW-0378">Hydrolase</keyword>
<dbReference type="Proteomes" id="UP000248214">
    <property type="component" value="Unassembled WGS sequence"/>
</dbReference>
<dbReference type="NCBIfam" id="TIGR00369">
    <property type="entry name" value="unchar_dom_1"/>
    <property type="match status" value="1"/>
</dbReference>
<evidence type="ECO:0000313" key="4">
    <source>
        <dbReference type="EMBL" id="PYZ92986.1"/>
    </source>
</evidence>
<dbReference type="CDD" id="cd03443">
    <property type="entry name" value="PaaI_thioesterase"/>
    <property type="match status" value="1"/>
</dbReference>
<dbReference type="AlphaFoldDB" id="A0A323TEE1"/>
<dbReference type="InterPro" id="IPR006683">
    <property type="entry name" value="Thioestr_dom"/>
</dbReference>
<reference evidence="4 5" key="1">
    <citation type="submission" date="2017-10" db="EMBL/GenBank/DDBJ databases">
        <title>Bacillus sp. nov., a halophilic bacterium isolated from a Keqin Lake.</title>
        <authorList>
            <person name="Wang H."/>
        </authorList>
    </citation>
    <scope>NUCLEOTIDE SEQUENCE [LARGE SCALE GENOMIC DNA]</scope>
    <source>
        <strain evidence="4 5">KQ-12</strain>
    </source>
</reference>
<feature type="domain" description="Thioesterase" evidence="3">
    <location>
        <begin position="47"/>
        <end position="121"/>
    </location>
</feature>
<dbReference type="EMBL" id="PDOD01000002">
    <property type="protein sequence ID" value="PYZ92986.1"/>
    <property type="molecule type" value="Genomic_DNA"/>
</dbReference>
<evidence type="ECO:0000313" key="5">
    <source>
        <dbReference type="Proteomes" id="UP000248214"/>
    </source>
</evidence>
<dbReference type="Pfam" id="PF03061">
    <property type="entry name" value="4HBT"/>
    <property type="match status" value="1"/>
</dbReference>
<dbReference type="OrthoDB" id="337200at2"/>
<sequence>MTVKYATLEERFNASPFFAHLGFKLLQGDKDGIVLELPIKKHLINTNGTVHGGVYATMLDNIMSISVRDVVNKDIVTVNLNVNYFAAIQKGVLIGKAKILQQGYRIVTCEGEVTNEEGDVLAKATGVFKVKHSTGG</sequence>
<dbReference type="InterPro" id="IPR029069">
    <property type="entry name" value="HotDog_dom_sf"/>
</dbReference>
<name>A0A323TEE1_9BACI</name>
<dbReference type="PANTHER" id="PTHR21660:SF1">
    <property type="entry name" value="ACYL-COENZYME A THIOESTERASE 13"/>
    <property type="match status" value="1"/>
</dbReference>
<accession>A0A323TEE1</accession>
<dbReference type="GO" id="GO:0047617">
    <property type="term" value="F:fatty acyl-CoA hydrolase activity"/>
    <property type="evidence" value="ECO:0007669"/>
    <property type="project" value="InterPro"/>
</dbReference>
<dbReference type="SUPFAM" id="SSF54637">
    <property type="entry name" value="Thioesterase/thiol ester dehydrase-isomerase"/>
    <property type="match status" value="1"/>
</dbReference>